<dbReference type="InterPro" id="IPR017455">
    <property type="entry name" value="Znf_FYVE-rel"/>
</dbReference>
<comment type="caution">
    <text evidence="6">The sequence shown here is derived from an EMBL/GenBank/DDBJ whole genome shotgun (WGS) entry which is preliminary data.</text>
</comment>
<gene>
    <name evidence="6" type="ORF">PGLA1383_LOCUS7620</name>
</gene>
<evidence type="ECO:0000313" key="7">
    <source>
        <dbReference type="Proteomes" id="UP000654075"/>
    </source>
</evidence>
<reference evidence="6" key="1">
    <citation type="submission" date="2021-02" db="EMBL/GenBank/DDBJ databases">
        <authorList>
            <person name="Dougan E. K."/>
            <person name="Rhodes N."/>
            <person name="Thang M."/>
            <person name="Chan C."/>
        </authorList>
    </citation>
    <scope>NUCLEOTIDE SEQUENCE</scope>
</reference>
<dbReference type="AlphaFoldDB" id="A0A813DLR6"/>
<dbReference type="InterPro" id="IPR013083">
    <property type="entry name" value="Znf_RING/FYVE/PHD"/>
</dbReference>
<dbReference type="SUPFAM" id="SSF57903">
    <property type="entry name" value="FYVE/PHD zinc finger"/>
    <property type="match status" value="1"/>
</dbReference>
<dbReference type="EMBL" id="CAJNNV010003347">
    <property type="protein sequence ID" value="CAE8588837.1"/>
    <property type="molecule type" value="Genomic_DNA"/>
</dbReference>
<evidence type="ECO:0000256" key="3">
    <source>
        <dbReference type="ARBA" id="ARBA00022833"/>
    </source>
</evidence>
<sequence>MCGKNTVTASKTAFGDPCPRASKTLLVLVKAATGVQLFCPGIVVWIHRRNGTLQAADVPCDLDSIRRIICDKRLVADHSKFAYHRALLSVRAQRSCPRSLRWQSFEDAGDHCPCCHSEFDWMSTARSRKQRPLSMTNCRACGLVVCVNCASTRQAIPELGVLDAARICDCCSWGGGPEGSRARLQDLPQAFAAAQRAQK</sequence>
<dbReference type="InterPro" id="IPR011011">
    <property type="entry name" value="Znf_FYVE_PHD"/>
</dbReference>
<name>A0A813DLR6_POLGL</name>
<feature type="domain" description="FYVE-type" evidence="5">
    <location>
        <begin position="106"/>
        <end position="171"/>
    </location>
</feature>
<proteinExistence type="predicted"/>
<keyword evidence="7" id="KW-1185">Reference proteome</keyword>
<keyword evidence="3" id="KW-0862">Zinc</keyword>
<protein>
    <recommendedName>
        <fullName evidence="5">FYVE-type domain-containing protein</fullName>
    </recommendedName>
</protein>
<evidence type="ECO:0000259" key="5">
    <source>
        <dbReference type="PROSITE" id="PS50178"/>
    </source>
</evidence>
<dbReference type="PROSITE" id="PS50178">
    <property type="entry name" value="ZF_FYVE"/>
    <property type="match status" value="1"/>
</dbReference>
<accession>A0A813DLR6</accession>
<keyword evidence="1" id="KW-0479">Metal-binding</keyword>
<evidence type="ECO:0000256" key="4">
    <source>
        <dbReference type="PROSITE-ProRule" id="PRU00091"/>
    </source>
</evidence>
<dbReference type="OrthoDB" id="70570at2759"/>
<evidence type="ECO:0000313" key="6">
    <source>
        <dbReference type="EMBL" id="CAE8588837.1"/>
    </source>
</evidence>
<organism evidence="6 7">
    <name type="scientific">Polarella glacialis</name>
    <name type="common">Dinoflagellate</name>
    <dbReference type="NCBI Taxonomy" id="89957"/>
    <lineage>
        <taxon>Eukaryota</taxon>
        <taxon>Sar</taxon>
        <taxon>Alveolata</taxon>
        <taxon>Dinophyceae</taxon>
        <taxon>Suessiales</taxon>
        <taxon>Suessiaceae</taxon>
        <taxon>Polarella</taxon>
    </lineage>
</organism>
<dbReference type="GO" id="GO:0008270">
    <property type="term" value="F:zinc ion binding"/>
    <property type="evidence" value="ECO:0007669"/>
    <property type="project" value="UniProtKB-KW"/>
</dbReference>
<dbReference type="Gene3D" id="3.30.40.10">
    <property type="entry name" value="Zinc/RING finger domain, C3HC4 (zinc finger)"/>
    <property type="match status" value="1"/>
</dbReference>
<evidence type="ECO:0000256" key="2">
    <source>
        <dbReference type="ARBA" id="ARBA00022771"/>
    </source>
</evidence>
<evidence type="ECO:0000256" key="1">
    <source>
        <dbReference type="ARBA" id="ARBA00022723"/>
    </source>
</evidence>
<keyword evidence="2 4" id="KW-0863">Zinc-finger</keyword>
<dbReference type="Proteomes" id="UP000654075">
    <property type="component" value="Unassembled WGS sequence"/>
</dbReference>